<evidence type="ECO:0000313" key="6">
    <source>
        <dbReference type="Proteomes" id="UP000710432"/>
    </source>
</evidence>
<name>A0A8J6G906_MICOH</name>
<protein>
    <submittedName>
        <fullName evidence="5">40S ribosomal protein S11</fullName>
    </submittedName>
</protein>
<reference evidence="5" key="1">
    <citation type="submission" date="2020-03" db="EMBL/GenBank/DDBJ databases">
        <title>Studies in the Genomics of Life Span.</title>
        <authorList>
            <person name="Glass D."/>
        </authorList>
    </citation>
    <scope>NUCLEOTIDE SEQUENCE</scope>
    <source>
        <strain evidence="5">LTLLF</strain>
        <tissue evidence="5">Muscle</tissue>
    </source>
</reference>
<organism evidence="5 6">
    <name type="scientific">Microtus ochrogaster</name>
    <name type="common">Prairie vole</name>
    <dbReference type="NCBI Taxonomy" id="79684"/>
    <lineage>
        <taxon>Eukaryota</taxon>
        <taxon>Metazoa</taxon>
        <taxon>Chordata</taxon>
        <taxon>Craniata</taxon>
        <taxon>Vertebrata</taxon>
        <taxon>Euteleostomi</taxon>
        <taxon>Mammalia</taxon>
        <taxon>Eutheria</taxon>
        <taxon>Euarchontoglires</taxon>
        <taxon>Glires</taxon>
        <taxon>Rodentia</taxon>
        <taxon>Myomorpha</taxon>
        <taxon>Muroidea</taxon>
        <taxon>Cricetidae</taxon>
        <taxon>Arvicolinae</taxon>
        <taxon>Microtus</taxon>
    </lineage>
</organism>
<dbReference type="Pfam" id="PF16205">
    <property type="entry name" value="Ribosomal_S17_N"/>
    <property type="match status" value="1"/>
</dbReference>
<dbReference type="GO" id="GO:0019843">
    <property type="term" value="F:rRNA binding"/>
    <property type="evidence" value="ECO:0007669"/>
    <property type="project" value="UniProtKB-KW"/>
</dbReference>
<evidence type="ECO:0000256" key="1">
    <source>
        <dbReference type="ARBA" id="ARBA00022730"/>
    </source>
</evidence>
<comment type="caution">
    <text evidence="5">The sequence shown here is derived from an EMBL/GenBank/DDBJ whole genome shotgun (WGS) entry which is preliminary data.</text>
</comment>
<evidence type="ECO:0000256" key="3">
    <source>
        <dbReference type="ARBA" id="ARBA00023274"/>
    </source>
</evidence>
<keyword evidence="2 5" id="KW-0689">Ribosomal protein</keyword>
<evidence type="ECO:0000259" key="4">
    <source>
        <dbReference type="Pfam" id="PF16205"/>
    </source>
</evidence>
<dbReference type="InterPro" id="IPR032440">
    <property type="entry name" value="Ribosomal_uS17_N"/>
</dbReference>
<proteinExistence type="predicted"/>
<dbReference type="InterPro" id="IPR000266">
    <property type="entry name" value="Ribosomal_uS17"/>
</dbReference>
<dbReference type="GO" id="GO:0022627">
    <property type="term" value="C:cytosolic small ribosomal subunit"/>
    <property type="evidence" value="ECO:0007669"/>
    <property type="project" value="TreeGrafter"/>
</dbReference>
<dbReference type="PANTHER" id="PTHR10744">
    <property type="entry name" value="40S RIBOSOMAL PROTEIN S11 FAMILY MEMBER"/>
    <property type="match status" value="1"/>
</dbReference>
<evidence type="ECO:0000313" key="5">
    <source>
        <dbReference type="EMBL" id="KAH0508661.1"/>
    </source>
</evidence>
<dbReference type="EMBL" id="JAATJU010023143">
    <property type="protein sequence ID" value="KAH0508661.1"/>
    <property type="molecule type" value="Genomic_DNA"/>
</dbReference>
<dbReference type="AlphaFoldDB" id="A0A8J6G906"/>
<keyword evidence="3" id="KW-0687">Ribonucleoprotein</keyword>
<dbReference type="GO" id="GO:0003735">
    <property type="term" value="F:structural constituent of ribosome"/>
    <property type="evidence" value="ECO:0007669"/>
    <property type="project" value="InterPro"/>
</dbReference>
<keyword evidence="1" id="KW-0699">rRNA-binding</keyword>
<feature type="domain" description="Small ribosomal subunit protein uS17 N-terminal" evidence="4">
    <location>
        <begin position="5"/>
        <end position="66"/>
    </location>
</feature>
<gene>
    <name evidence="5" type="ORF">LTLLF_162695</name>
</gene>
<sequence>MMNVQTLRASQKQPTIFQIKKWILLGETNKETLPWYKNISPGFKKSKEAIKGTYVDKKRPFTDNISSTTGGLILSGVATKMKMQRTIVILWHNLYLLHPKVQSL</sequence>
<dbReference type="GO" id="GO:0006412">
    <property type="term" value="P:translation"/>
    <property type="evidence" value="ECO:0007669"/>
    <property type="project" value="InterPro"/>
</dbReference>
<evidence type="ECO:0000256" key="2">
    <source>
        <dbReference type="ARBA" id="ARBA00022980"/>
    </source>
</evidence>
<dbReference type="Proteomes" id="UP000710432">
    <property type="component" value="Unassembled WGS sequence"/>
</dbReference>
<dbReference type="PANTHER" id="PTHR10744:SF9">
    <property type="entry name" value="40S RIBOSOMAL PROTEIN S11-RELATED"/>
    <property type="match status" value="1"/>
</dbReference>
<dbReference type="Gene3D" id="2.40.50.1000">
    <property type="match status" value="1"/>
</dbReference>
<accession>A0A8J6G906</accession>
<keyword evidence="1" id="KW-0694">RNA-binding</keyword>